<feature type="binding site" evidence="8">
    <location>
        <position position="168"/>
    </location>
    <ligand>
        <name>ATP</name>
        <dbReference type="ChEBI" id="CHEBI:30616"/>
    </ligand>
</feature>
<comment type="similarity">
    <text evidence="1 8 11">Belongs to the DnaA family.</text>
</comment>
<keyword evidence="5 8" id="KW-0067">ATP-binding</keyword>
<gene>
    <name evidence="8 15" type="primary">dnaA</name>
    <name evidence="15" type="ORF">GWO12_03330</name>
</gene>
<dbReference type="InterPro" id="IPR020591">
    <property type="entry name" value="Chromosome_initiator_DnaA-like"/>
</dbReference>
<dbReference type="FunFam" id="3.40.50.300:FF:000668">
    <property type="entry name" value="Chromosomal replication initiator protein DnaA"/>
    <property type="match status" value="1"/>
</dbReference>
<evidence type="ECO:0000256" key="11">
    <source>
        <dbReference type="RuleBase" id="RU004227"/>
    </source>
</evidence>
<evidence type="ECO:0000256" key="10">
    <source>
        <dbReference type="RuleBase" id="RU000577"/>
    </source>
</evidence>
<dbReference type="PANTHER" id="PTHR30050">
    <property type="entry name" value="CHROMOSOMAL REPLICATION INITIATOR PROTEIN DNAA"/>
    <property type="match status" value="1"/>
</dbReference>
<dbReference type="GO" id="GO:0005737">
    <property type="term" value="C:cytoplasm"/>
    <property type="evidence" value="ECO:0007669"/>
    <property type="project" value="UniProtKB-SubCell"/>
</dbReference>
<dbReference type="SMART" id="SM00760">
    <property type="entry name" value="Bac_DnaA_C"/>
    <property type="match status" value="1"/>
</dbReference>
<feature type="domain" description="AAA+ ATPase" evidence="13">
    <location>
        <begin position="157"/>
        <end position="288"/>
    </location>
</feature>
<evidence type="ECO:0000256" key="5">
    <source>
        <dbReference type="ARBA" id="ARBA00022840"/>
    </source>
</evidence>
<dbReference type="NCBIfam" id="TIGR00362">
    <property type="entry name" value="DnaA"/>
    <property type="match status" value="1"/>
</dbReference>
<dbReference type="InterPro" id="IPR038454">
    <property type="entry name" value="DnaA_N_sf"/>
</dbReference>
<feature type="domain" description="Chromosomal replication initiator DnaA C-terminal" evidence="14">
    <location>
        <begin position="367"/>
        <end position="436"/>
    </location>
</feature>
<evidence type="ECO:0000259" key="13">
    <source>
        <dbReference type="SMART" id="SM00382"/>
    </source>
</evidence>
<dbReference type="CDD" id="cd00009">
    <property type="entry name" value="AAA"/>
    <property type="match status" value="1"/>
</dbReference>
<keyword evidence="4 8" id="KW-0547">Nucleotide-binding</keyword>
<dbReference type="GO" id="GO:0003688">
    <property type="term" value="F:DNA replication origin binding"/>
    <property type="evidence" value="ECO:0007669"/>
    <property type="project" value="UniProtKB-UniRule"/>
</dbReference>
<comment type="subunit">
    <text evidence="8">Oligomerizes as a right-handed, spiral filament on DNA at oriC.</text>
</comment>
<evidence type="ECO:0000259" key="14">
    <source>
        <dbReference type="SMART" id="SM00760"/>
    </source>
</evidence>
<dbReference type="Pfam" id="PF11638">
    <property type="entry name" value="DnaA_N"/>
    <property type="match status" value="1"/>
</dbReference>
<comment type="function">
    <text evidence="8 10">Plays an essential role in the initiation and regulation of chromosomal replication. ATP-DnaA binds to the origin of replication (oriC) to initiate formation of the DNA replication initiation complex once per cell cycle. Binds the DnaA box (a 9 base pair repeat at the origin) and separates the double-stranded (ds)DNA. Forms a right-handed helical filament on oriC DNA; dsDNA binds to the exterior of the filament while single-stranded (ss)DNA is stabiized in the filament's interior. The ATP-DnaA-oriC complex binds and stabilizes one strand of the AT-rich DNA unwinding element (DUE), permitting loading of DNA polymerase. After initiation quickly degrades to an ADP-DnaA complex that is not apt for DNA replication. Binds acidic phospholipids.</text>
</comment>
<dbReference type="Proteomes" id="UP000702544">
    <property type="component" value="Unassembled WGS sequence"/>
</dbReference>
<name>A0AAE5CA37_9BACT</name>
<dbReference type="InterPro" id="IPR018312">
    <property type="entry name" value="Chromosome_initiator_DnaA_CS"/>
</dbReference>
<keyword evidence="3 8" id="KW-0235">DNA replication</keyword>
<comment type="caution">
    <text evidence="8">Lacks conserved residue(s) required for the propagation of feature annotation.</text>
</comment>
<dbReference type="SUPFAM" id="SSF52540">
    <property type="entry name" value="P-loop containing nucleoside triphosphate hydrolases"/>
    <property type="match status" value="1"/>
</dbReference>
<dbReference type="GO" id="GO:0005886">
    <property type="term" value="C:plasma membrane"/>
    <property type="evidence" value="ECO:0007669"/>
    <property type="project" value="TreeGrafter"/>
</dbReference>
<dbReference type="Gene3D" id="3.30.300.180">
    <property type="match status" value="1"/>
</dbReference>
<evidence type="ECO:0000256" key="4">
    <source>
        <dbReference type="ARBA" id="ARBA00022741"/>
    </source>
</evidence>
<evidence type="ECO:0000313" key="15">
    <source>
        <dbReference type="EMBL" id="NIR74132.1"/>
    </source>
</evidence>
<keyword evidence="6 8" id="KW-0446">Lipid-binding</keyword>
<dbReference type="InterPro" id="IPR024633">
    <property type="entry name" value="DnaA_N_dom"/>
</dbReference>
<accession>A0AAE5CA37</accession>
<dbReference type="GO" id="GO:0005524">
    <property type="term" value="F:ATP binding"/>
    <property type="evidence" value="ECO:0007669"/>
    <property type="project" value="UniProtKB-UniRule"/>
</dbReference>
<dbReference type="PRINTS" id="PR00051">
    <property type="entry name" value="DNAA"/>
</dbReference>
<evidence type="ECO:0000256" key="1">
    <source>
        <dbReference type="ARBA" id="ARBA00006583"/>
    </source>
</evidence>
<organism evidence="15 16">
    <name type="scientific">Candidatus Kutchimonas denitrificans</name>
    <dbReference type="NCBI Taxonomy" id="3056748"/>
    <lineage>
        <taxon>Bacteria</taxon>
        <taxon>Pseudomonadati</taxon>
        <taxon>Gemmatimonadota</taxon>
        <taxon>Gemmatimonadia</taxon>
        <taxon>Candidatus Palauibacterales</taxon>
        <taxon>Candidatus Palauibacteraceae</taxon>
        <taxon>Candidatus Kutchimonas</taxon>
    </lineage>
</organism>
<keyword evidence="2 8" id="KW-0963">Cytoplasm</keyword>
<dbReference type="GO" id="GO:0006275">
    <property type="term" value="P:regulation of DNA replication"/>
    <property type="evidence" value="ECO:0007669"/>
    <property type="project" value="UniProtKB-UniRule"/>
</dbReference>
<dbReference type="InterPro" id="IPR010921">
    <property type="entry name" value="Trp_repressor/repl_initiator"/>
</dbReference>
<comment type="subcellular location">
    <subcellularLocation>
        <location evidence="8">Cytoplasm</location>
    </subcellularLocation>
</comment>
<reference evidence="15 16" key="1">
    <citation type="submission" date="2020-01" db="EMBL/GenBank/DDBJ databases">
        <title>Genomes assembled from Gulf of Kutch pelagic sediment metagenomes.</title>
        <authorList>
            <person name="Chandrashekar M."/>
            <person name="Mahajan M.S."/>
            <person name="Dave K.J."/>
            <person name="Vatsa P."/>
            <person name="Nathani N.M."/>
        </authorList>
    </citation>
    <scope>NUCLEOTIDE SEQUENCE [LARGE SCALE GENOMIC DNA]</scope>
    <source>
        <strain evidence="15">KS3-K002</strain>
    </source>
</reference>
<dbReference type="CDD" id="cd06571">
    <property type="entry name" value="Bac_DnaA_C"/>
    <property type="match status" value="1"/>
</dbReference>
<dbReference type="Pfam" id="PF00308">
    <property type="entry name" value="Bac_DnaA"/>
    <property type="match status" value="1"/>
</dbReference>
<feature type="binding site" evidence="8">
    <location>
        <position position="171"/>
    </location>
    <ligand>
        <name>ATP</name>
        <dbReference type="ChEBI" id="CHEBI:30616"/>
    </ligand>
</feature>
<comment type="caution">
    <text evidence="15">The sequence shown here is derived from an EMBL/GenBank/DDBJ whole genome shotgun (WGS) entry which is preliminary data.</text>
</comment>
<feature type="region of interest" description="Disordered" evidence="12">
    <location>
        <begin position="102"/>
        <end position="121"/>
    </location>
</feature>
<dbReference type="InterPro" id="IPR027417">
    <property type="entry name" value="P-loop_NTPase"/>
</dbReference>
<dbReference type="InterPro" id="IPR001957">
    <property type="entry name" value="Chromosome_initiator_DnaA"/>
</dbReference>
<evidence type="ECO:0000256" key="12">
    <source>
        <dbReference type="SAM" id="MobiDB-lite"/>
    </source>
</evidence>
<evidence type="ECO:0000256" key="6">
    <source>
        <dbReference type="ARBA" id="ARBA00023121"/>
    </source>
</evidence>
<dbReference type="GO" id="GO:0006270">
    <property type="term" value="P:DNA replication initiation"/>
    <property type="evidence" value="ECO:0007669"/>
    <property type="project" value="UniProtKB-UniRule"/>
</dbReference>
<proteinExistence type="inferred from homology"/>
<dbReference type="InterPro" id="IPR003593">
    <property type="entry name" value="AAA+_ATPase"/>
</dbReference>
<dbReference type="Gene3D" id="3.40.50.300">
    <property type="entry name" value="P-loop containing nucleotide triphosphate hydrolases"/>
    <property type="match status" value="1"/>
</dbReference>
<evidence type="ECO:0000256" key="7">
    <source>
        <dbReference type="ARBA" id="ARBA00023125"/>
    </source>
</evidence>
<dbReference type="Gene3D" id="1.10.8.60">
    <property type="match status" value="1"/>
</dbReference>
<dbReference type="SMART" id="SM00382">
    <property type="entry name" value="AAA"/>
    <property type="match status" value="1"/>
</dbReference>
<evidence type="ECO:0000313" key="16">
    <source>
        <dbReference type="Proteomes" id="UP000702544"/>
    </source>
</evidence>
<evidence type="ECO:0000256" key="2">
    <source>
        <dbReference type="ARBA" id="ARBA00022490"/>
    </source>
</evidence>
<feature type="region of interest" description="Domain III, AAA+ region" evidence="8">
    <location>
        <begin position="124"/>
        <end position="340"/>
    </location>
</feature>
<keyword evidence="7 8" id="KW-0238">DNA-binding</keyword>
<feature type="region of interest" description="Domain I, interacts with DnaA modulators" evidence="8">
    <location>
        <begin position="1"/>
        <end position="109"/>
    </location>
</feature>
<dbReference type="Gene3D" id="1.10.1750.10">
    <property type="match status" value="1"/>
</dbReference>
<dbReference type="GO" id="GO:0008289">
    <property type="term" value="F:lipid binding"/>
    <property type="evidence" value="ECO:0007669"/>
    <property type="project" value="UniProtKB-KW"/>
</dbReference>
<evidence type="ECO:0000256" key="9">
    <source>
        <dbReference type="NCBIfam" id="TIGR00362"/>
    </source>
</evidence>
<feature type="binding site" evidence="8">
    <location>
        <position position="172"/>
    </location>
    <ligand>
        <name>ATP</name>
        <dbReference type="ChEBI" id="CHEBI:30616"/>
    </ligand>
</feature>
<dbReference type="PANTHER" id="PTHR30050:SF2">
    <property type="entry name" value="CHROMOSOMAL REPLICATION INITIATOR PROTEIN DNAA"/>
    <property type="match status" value="1"/>
</dbReference>
<dbReference type="SUPFAM" id="SSF48295">
    <property type="entry name" value="TrpR-like"/>
    <property type="match status" value="1"/>
</dbReference>
<dbReference type="InterPro" id="IPR013317">
    <property type="entry name" value="DnaA_dom"/>
</dbReference>
<dbReference type="EMBL" id="JAACAK010000026">
    <property type="protein sequence ID" value="NIR74132.1"/>
    <property type="molecule type" value="Genomic_DNA"/>
</dbReference>
<dbReference type="PROSITE" id="PS01008">
    <property type="entry name" value="DNAA"/>
    <property type="match status" value="1"/>
</dbReference>
<comment type="domain">
    <text evidence="8">Domain I is involved in oligomerization and binding regulators, domain II is flexibile and of varying length in different bacteria, domain III forms the AAA+ region, while domain IV binds dsDNA.</text>
</comment>
<feature type="binding site" evidence="8">
    <location>
        <position position="170"/>
    </location>
    <ligand>
        <name>ATP</name>
        <dbReference type="ChEBI" id="CHEBI:30616"/>
    </ligand>
</feature>
<feature type="region of interest" description="Domain IV, binds dsDNA" evidence="8">
    <location>
        <begin position="341"/>
        <end position="458"/>
    </location>
</feature>
<evidence type="ECO:0000256" key="8">
    <source>
        <dbReference type="HAMAP-Rule" id="MF_00377"/>
    </source>
</evidence>
<evidence type="ECO:0000256" key="3">
    <source>
        <dbReference type="ARBA" id="ARBA00022705"/>
    </source>
</evidence>
<dbReference type="InterPro" id="IPR013159">
    <property type="entry name" value="DnaA_C"/>
</dbReference>
<protein>
    <recommendedName>
        <fullName evidence="8 9">Chromosomal replication initiator protein DnaA</fullName>
    </recommendedName>
</protein>
<dbReference type="HAMAP" id="MF_00377">
    <property type="entry name" value="DnaA_bact"/>
    <property type="match status" value="1"/>
</dbReference>
<dbReference type="Pfam" id="PF08299">
    <property type="entry name" value="Bac_DnaA_C"/>
    <property type="match status" value="1"/>
</dbReference>
<dbReference type="AlphaFoldDB" id="A0AAE5CA37"/>
<sequence>MELTANEAWSRILDSAKAKLPEHGFRAWLAATSAVALSTNHLVVGVPSQFASDWIKHRYARLLEAEAQQLFGHDFRISFEVRSSGGVSPPEIPTMPVVGFEELDQDGEPSGSAETAPPKPVVGTLNPRYTLENCVVGSHNELAAAACQAVAEAPGRAYNPLFIFGGVGLGKTHLMQAIGNAVLKRFPGIRVAYVPTEQFTNELIAAIQARQTSQFHTRYRRIDVLLVDDVHFLAGKEGTQEEFFHTFNALHDAQKQIVLTSDRSPSEIPGLQERLMSRFQWGLVTDIKPPDFETRVAILKLKAAQDGLSMEHEVLTFIAKQFRSSVRELEGAIIKLLAYSSVTRREISPELAAEVLGGAMGPPRDLSPQTIEEAVAEAWDVSVAELYSKKRQRRVTDPRQVAMYLEKVMLDLPYTRIGARFGGRDHSTVIHSIQKVEAQLDKDSSFRDRVNTIRGNLT</sequence>